<evidence type="ECO:0000313" key="3">
    <source>
        <dbReference type="EMBL" id="GAA3975406.1"/>
    </source>
</evidence>
<sequence>MNKIKPASRFAGISAALVLAASVALAPVAFAKDHGARMAEKLEIQESQTAAFNQAMASSGEDMKALREQMKSQMDTILAARRVELSAVLDSEQLAEYDEMMEKRQSKMHKRHGKKDHDCKKK</sequence>
<dbReference type="Proteomes" id="UP001501337">
    <property type="component" value="Unassembled WGS sequence"/>
</dbReference>
<evidence type="ECO:0000256" key="2">
    <source>
        <dbReference type="SAM" id="SignalP"/>
    </source>
</evidence>
<accession>A0ABP7Q3R6</accession>
<evidence type="ECO:0000313" key="4">
    <source>
        <dbReference type="Proteomes" id="UP001501337"/>
    </source>
</evidence>
<feature type="chain" id="PRO_5045195603" description="Zinc resistance-associated protein" evidence="2">
    <location>
        <begin position="32"/>
        <end position="122"/>
    </location>
</feature>
<reference evidence="4" key="1">
    <citation type="journal article" date="2019" name="Int. J. Syst. Evol. Microbiol.">
        <title>The Global Catalogue of Microorganisms (GCM) 10K type strain sequencing project: providing services to taxonomists for standard genome sequencing and annotation.</title>
        <authorList>
            <consortium name="The Broad Institute Genomics Platform"/>
            <consortium name="The Broad Institute Genome Sequencing Center for Infectious Disease"/>
            <person name="Wu L."/>
            <person name="Ma J."/>
        </authorList>
    </citation>
    <scope>NUCLEOTIDE SEQUENCE [LARGE SCALE GENOMIC DNA]</scope>
    <source>
        <strain evidence="4">JCM 17555</strain>
    </source>
</reference>
<keyword evidence="2" id="KW-0732">Signal</keyword>
<feature type="signal peptide" evidence="2">
    <location>
        <begin position="1"/>
        <end position="31"/>
    </location>
</feature>
<keyword evidence="4" id="KW-1185">Reference proteome</keyword>
<comment type="caution">
    <text evidence="3">The sequence shown here is derived from an EMBL/GenBank/DDBJ whole genome shotgun (WGS) entry which is preliminary data.</text>
</comment>
<feature type="region of interest" description="Disordered" evidence="1">
    <location>
        <begin position="99"/>
        <end position="122"/>
    </location>
</feature>
<dbReference type="RefSeq" id="WP_344808877.1">
    <property type="nucleotide sequence ID" value="NZ_BAABBO010000018.1"/>
</dbReference>
<evidence type="ECO:0008006" key="5">
    <source>
        <dbReference type="Google" id="ProtNLM"/>
    </source>
</evidence>
<protein>
    <recommendedName>
        <fullName evidence="5">Zinc resistance-associated protein</fullName>
    </recommendedName>
</protein>
<proteinExistence type="predicted"/>
<name>A0ABP7Q3R6_9GAMM</name>
<gene>
    <name evidence="3" type="ORF">GCM10022278_35410</name>
</gene>
<evidence type="ECO:0000256" key="1">
    <source>
        <dbReference type="SAM" id="MobiDB-lite"/>
    </source>
</evidence>
<organism evidence="3 4">
    <name type="scientific">Allohahella marinimesophila</name>
    <dbReference type="NCBI Taxonomy" id="1054972"/>
    <lineage>
        <taxon>Bacteria</taxon>
        <taxon>Pseudomonadati</taxon>
        <taxon>Pseudomonadota</taxon>
        <taxon>Gammaproteobacteria</taxon>
        <taxon>Oceanospirillales</taxon>
        <taxon>Hahellaceae</taxon>
        <taxon>Allohahella</taxon>
    </lineage>
</organism>
<dbReference type="EMBL" id="BAABBO010000018">
    <property type="protein sequence ID" value="GAA3975406.1"/>
    <property type="molecule type" value="Genomic_DNA"/>
</dbReference>